<name>A0ABR7Q1Q1_9BURK</name>
<protein>
    <submittedName>
        <fullName evidence="1">Uncharacterized protein</fullName>
    </submittedName>
</protein>
<dbReference type="Proteomes" id="UP000736373">
    <property type="component" value="Unassembled WGS sequence"/>
</dbReference>
<sequence>MAVSARSLRDLVQHWLLADPHGCFRVSHVGRWGKARYVRVVADNAANSIAMFFFRHRDGRWCIFPPDPERPAMSIDRGVAAHAQEAG</sequence>
<keyword evidence="2" id="KW-1185">Reference proteome</keyword>
<gene>
    <name evidence="1" type="ORF">F6X42_40245</name>
</gene>
<accession>A0ABR7Q1Q1</accession>
<dbReference type="EMBL" id="VZQQ01000101">
    <property type="protein sequence ID" value="MBC8752418.1"/>
    <property type="molecule type" value="Genomic_DNA"/>
</dbReference>
<comment type="caution">
    <text evidence="1">The sequence shown here is derived from an EMBL/GenBank/DDBJ whole genome shotgun (WGS) entry which is preliminary data.</text>
</comment>
<organism evidence="1 2">
    <name type="scientific">Paraburkholderia podalyriae</name>
    <dbReference type="NCBI Taxonomy" id="1938811"/>
    <lineage>
        <taxon>Bacteria</taxon>
        <taxon>Pseudomonadati</taxon>
        <taxon>Pseudomonadota</taxon>
        <taxon>Betaproteobacteria</taxon>
        <taxon>Burkholderiales</taxon>
        <taxon>Burkholderiaceae</taxon>
        <taxon>Paraburkholderia</taxon>
    </lineage>
</organism>
<evidence type="ECO:0000313" key="2">
    <source>
        <dbReference type="Proteomes" id="UP000736373"/>
    </source>
</evidence>
<evidence type="ECO:0000313" key="1">
    <source>
        <dbReference type="EMBL" id="MBC8752418.1"/>
    </source>
</evidence>
<proteinExistence type="predicted"/>
<reference evidence="1 2" key="1">
    <citation type="submission" date="2019-09" db="EMBL/GenBank/DDBJ databases">
        <title>Paraburkholderia podalyriae sp. nov., A South African Podalyria-associated rhizobium.</title>
        <authorList>
            <person name="Mavima L."/>
            <person name="Beukes C.W."/>
            <person name="Palmer M."/>
            <person name="De Meyer S.E."/>
            <person name="James E.K."/>
            <person name="Maluk M."/>
            <person name="Avontuur J.R."/>
            <person name="Chan W.Y."/>
            <person name="Venter S.N."/>
            <person name="Steenkamp E.T."/>
        </authorList>
    </citation>
    <scope>NUCLEOTIDE SEQUENCE [LARGE SCALE GENOMIC DNA]</scope>
    <source>
        <strain evidence="1 2">WC7.3b</strain>
    </source>
</reference>